<evidence type="ECO:0000313" key="8">
    <source>
        <dbReference type="EMBL" id="MDM1050492.1"/>
    </source>
</evidence>
<keyword evidence="9" id="KW-1185">Reference proteome</keyword>
<dbReference type="EMBL" id="JACAGK010000103">
    <property type="protein sequence ID" value="MDM1050492.1"/>
    <property type="molecule type" value="Genomic_DNA"/>
</dbReference>
<dbReference type="SUPFAM" id="SSF56601">
    <property type="entry name" value="beta-lactamase/transpeptidase-like"/>
    <property type="match status" value="1"/>
</dbReference>
<keyword evidence="4" id="KW-0732">Signal</keyword>
<dbReference type="InterPro" id="IPR001460">
    <property type="entry name" value="PCN-bd_Tpept"/>
</dbReference>
<evidence type="ECO:0000313" key="9">
    <source>
        <dbReference type="Proteomes" id="UP001170954"/>
    </source>
</evidence>
<reference evidence="8" key="2">
    <citation type="journal article" date="2022" name="Sci. Total Environ.">
        <title>Prevalence, transmission, and molecular epidemiology of tet(X)-positive bacteria among humans, animals, and environmental niches in China: An epidemiological, and genomic-based study.</title>
        <authorList>
            <person name="Dong N."/>
            <person name="Zeng Y."/>
            <person name="Cai C."/>
            <person name="Sun C."/>
            <person name="Lu J."/>
            <person name="Liu C."/>
            <person name="Zhou H."/>
            <person name="Sun Q."/>
            <person name="Shu L."/>
            <person name="Wang H."/>
            <person name="Wang Y."/>
            <person name="Wang S."/>
            <person name="Wu C."/>
            <person name="Chan E.W."/>
            <person name="Chen G."/>
            <person name="Shen Z."/>
            <person name="Chen S."/>
            <person name="Zhang R."/>
        </authorList>
    </citation>
    <scope>NUCLEOTIDE SEQUENCE</scope>
    <source>
        <strain evidence="8">R1692</strain>
    </source>
</reference>
<feature type="domain" description="Penicillin-binding protein transpeptidase" evidence="7">
    <location>
        <begin position="44"/>
        <end position="249"/>
    </location>
</feature>
<evidence type="ECO:0000256" key="1">
    <source>
        <dbReference type="ARBA" id="ARBA00001526"/>
    </source>
</evidence>
<comment type="catalytic activity">
    <reaction evidence="1">
        <text>a beta-lactam + H2O = a substituted beta-amino acid</text>
        <dbReference type="Rhea" id="RHEA:20401"/>
        <dbReference type="ChEBI" id="CHEBI:15377"/>
        <dbReference type="ChEBI" id="CHEBI:35627"/>
        <dbReference type="ChEBI" id="CHEBI:140347"/>
        <dbReference type="EC" id="3.5.2.6"/>
    </reaction>
</comment>
<dbReference type="Pfam" id="PF00905">
    <property type="entry name" value="Transpeptidase"/>
    <property type="match status" value="1"/>
</dbReference>
<comment type="caution">
    <text evidence="8">The sequence shown here is derived from an EMBL/GenBank/DDBJ whole genome shotgun (WGS) entry which is preliminary data.</text>
</comment>
<comment type="similarity">
    <text evidence="2">Belongs to the class-D beta-lactamase family.</text>
</comment>
<name>A0ABT7NTE9_9SPHI</name>
<protein>
    <recommendedName>
        <fullName evidence="3">beta-lactamase</fullName>
        <ecNumber evidence="3">3.5.2.6</ecNumber>
    </recommendedName>
</protein>
<dbReference type="PANTHER" id="PTHR30627:SF6">
    <property type="entry name" value="BETA-LACTAMASE YBXI-RELATED"/>
    <property type="match status" value="1"/>
</dbReference>
<accession>A0ABT7NTE9</accession>
<dbReference type="NCBIfam" id="NF012161">
    <property type="entry name" value="bla_class_D_main"/>
    <property type="match status" value="1"/>
</dbReference>
<evidence type="ECO:0000256" key="3">
    <source>
        <dbReference type="ARBA" id="ARBA00012865"/>
    </source>
</evidence>
<dbReference type="Gene3D" id="3.40.710.10">
    <property type="entry name" value="DD-peptidase/beta-lactamase superfamily"/>
    <property type="match status" value="1"/>
</dbReference>
<dbReference type="RefSeq" id="WP_286652482.1">
    <property type="nucleotide sequence ID" value="NZ_JACAGK010000103.1"/>
</dbReference>
<dbReference type="Proteomes" id="UP001170954">
    <property type="component" value="Unassembled WGS sequence"/>
</dbReference>
<sequence>MKTLKQAILFLTIAVFGLTTCKQKQTTETRDDFKKYYDQFDVEGSFVLYDPQADKYIFYNQEQSEHTFSPASTYKICNSLIGLETGVIKDENFVIPWDSVTRQNPNWNSDHDLKTAFKNSTVWYYQELARRVGGQQMKYWLDKANYGNADTSGGIDKFWLTGGLRISPKQQIDFLKRLHDNQLPFSKRSVDIVKNIMIAKDTLHYVVRAKTGWGGQDNKDIGWYVGYLETKNKVYYFANCIQSSDINNNNFANARIDIVYLILDDLKLIDK</sequence>
<evidence type="ECO:0000256" key="4">
    <source>
        <dbReference type="ARBA" id="ARBA00022729"/>
    </source>
</evidence>
<dbReference type="EC" id="3.5.2.6" evidence="3"/>
<dbReference type="PANTHER" id="PTHR30627">
    <property type="entry name" value="PEPTIDOGLYCAN D,D-TRANSPEPTIDASE"/>
    <property type="match status" value="1"/>
</dbReference>
<keyword evidence="6" id="KW-0046">Antibiotic resistance</keyword>
<evidence type="ECO:0000256" key="6">
    <source>
        <dbReference type="ARBA" id="ARBA00023251"/>
    </source>
</evidence>
<dbReference type="InterPro" id="IPR050515">
    <property type="entry name" value="Beta-lactam/transpept"/>
</dbReference>
<organism evidence="8 9">
    <name type="scientific">Sphingobacterium hotanense</name>
    <dbReference type="NCBI Taxonomy" id="649196"/>
    <lineage>
        <taxon>Bacteria</taxon>
        <taxon>Pseudomonadati</taxon>
        <taxon>Bacteroidota</taxon>
        <taxon>Sphingobacteriia</taxon>
        <taxon>Sphingobacteriales</taxon>
        <taxon>Sphingobacteriaceae</taxon>
        <taxon>Sphingobacterium</taxon>
    </lineage>
</organism>
<reference evidence="8" key="1">
    <citation type="submission" date="2020-06" db="EMBL/GenBank/DDBJ databases">
        <authorList>
            <person name="Dong N."/>
        </authorList>
    </citation>
    <scope>NUCLEOTIDE SEQUENCE</scope>
    <source>
        <strain evidence="8">R1692</strain>
    </source>
</reference>
<gene>
    <name evidence="8" type="primary">blaOXA</name>
    <name evidence="8" type="ORF">HX018_19835</name>
</gene>
<dbReference type="InterPro" id="IPR012338">
    <property type="entry name" value="Beta-lactam/transpept-like"/>
</dbReference>
<evidence type="ECO:0000259" key="7">
    <source>
        <dbReference type="Pfam" id="PF00905"/>
    </source>
</evidence>
<evidence type="ECO:0000256" key="2">
    <source>
        <dbReference type="ARBA" id="ARBA00007898"/>
    </source>
</evidence>
<evidence type="ECO:0000256" key="5">
    <source>
        <dbReference type="ARBA" id="ARBA00022801"/>
    </source>
</evidence>
<keyword evidence="5" id="KW-0378">Hydrolase</keyword>
<proteinExistence type="inferred from homology"/>